<dbReference type="GO" id="GO:0000139">
    <property type="term" value="C:Golgi membrane"/>
    <property type="evidence" value="ECO:0007669"/>
    <property type="project" value="UniProtKB-SubCell"/>
</dbReference>
<evidence type="ECO:0000256" key="5">
    <source>
        <dbReference type="ARBA" id="ARBA00022737"/>
    </source>
</evidence>
<dbReference type="InterPro" id="IPR045260">
    <property type="entry name" value="Sec12-like"/>
</dbReference>
<comment type="function">
    <text evidence="15">Guanine nucleotide-exchange factor (GEF) required for the formation or budding of transport vesicles from the ER.</text>
</comment>
<keyword evidence="11" id="KW-0333">Golgi apparatus</keyword>
<evidence type="ECO:0000256" key="11">
    <source>
        <dbReference type="ARBA" id="ARBA00023034"/>
    </source>
</evidence>
<evidence type="ECO:0000256" key="9">
    <source>
        <dbReference type="ARBA" id="ARBA00022968"/>
    </source>
</evidence>
<feature type="compositionally biased region" description="Polar residues" evidence="16">
    <location>
        <begin position="826"/>
        <end position="835"/>
    </location>
</feature>
<dbReference type="SMART" id="SM00320">
    <property type="entry name" value="WD40"/>
    <property type="match status" value="2"/>
</dbReference>
<dbReference type="GO" id="GO:0005789">
    <property type="term" value="C:endoplasmic reticulum membrane"/>
    <property type="evidence" value="ECO:0007669"/>
    <property type="project" value="UniProtKB-SubCell"/>
</dbReference>
<feature type="region of interest" description="Disordered" evidence="16">
    <location>
        <begin position="763"/>
        <end position="835"/>
    </location>
</feature>
<feature type="region of interest" description="Disordered" evidence="16">
    <location>
        <begin position="589"/>
        <end position="655"/>
    </location>
</feature>
<keyword evidence="5 15" id="KW-0677">Repeat</keyword>
<dbReference type="Proteomes" id="UP000190831">
    <property type="component" value="Chromosome C"/>
</dbReference>
<keyword evidence="3 15" id="KW-0853">WD repeat</keyword>
<feature type="compositionally biased region" description="Low complexity" evidence="16">
    <location>
        <begin position="766"/>
        <end position="780"/>
    </location>
</feature>
<keyword evidence="4" id="KW-0812">Transmembrane</keyword>
<evidence type="ECO:0000256" key="1">
    <source>
        <dbReference type="ARBA" id="ARBA00022448"/>
    </source>
</evidence>
<feature type="compositionally biased region" description="Polar residues" evidence="16">
    <location>
        <begin position="781"/>
        <end position="790"/>
    </location>
</feature>
<feature type="compositionally biased region" description="Basic and acidic residues" evidence="16">
    <location>
        <begin position="791"/>
        <end position="801"/>
    </location>
</feature>
<evidence type="ECO:0000256" key="2">
    <source>
        <dbReference type="ARBA" id="ARBA00022468"/>
    </source>
</evidence>
<gene>
    <name evidence="17" type="ORF">LAFE_0C01530G</name>
</gene>
<dbReference type="PANTHER" id="PTHR23284:SF0">
    <property type="entry name" value="PROLACTIN REGULATORY ELEMENT-BINDING PROTEIN"/>
    <property type="match status" value="1"/>
</dbReference>
<comment type="subcellular location">
    <subcellularLocation>
        <location evidence="15">Endoplasmic reticulum membrane</location>
        <topology evidence="15">Single-pass type II membrane protein</topology>
    </subcellularLocation>
    <subcellularLocation>
        <location evidence="15">Golgi apparatus membrane</location>
        <topology evidence="15">Single-pass type II membrane protein</topology>
    </subcellularLocation>
</comment>
<dbReference type="STRING" id="4955.A0A1G4M8W8"/>
<feature type="region of interest" description="Disordered" evidence="16">
    <location>
        <begin position="511"/>
        <end position="536"/>
    </location>
</feature>
<dbReference type="GO" id="GO:0005096">
    <property type="term" value="F:GTPase activator activity"/>
    <property type="evidence" value="ECO:0007669"/>
    <property type="project" value="UniProtKB-KW"/>
</dbReference>
<evidence type="ECO:0000256" key="4">
    <source>
        <dbReference type="ARBA" id="ARBA00022692"/>
    </source>
</evidence>
<evidence type="ECO:0000256" key="13">
    <source>
        <dbReference type="ARBA" id="ARBA00023180"/>
    </source>
</evidence>
<feature type="compositionally biased region" description="Polar residues" evidence="16">
    <location>
        <begin position="626"/>
        <end position="640"/>
    </location>
</feature>
<comment type="similarity">
    <text evidence="14 15">Belongs to the WD repeat SEC12 family.</text>
</comment>
<keyword evidence="2" id="KW-0343">GTPase activation</keyword>
<proteinExistence type="inferred from homology"/>
<dbReference type="AlphaFoldDB" id="A0A1G4M8W8"/>
<evidence type="ECO:0000256" key="10">
    <source>
        <dbReference type="ARBA" id="ARBA00022989"/>
    </source>
</evidence>
<keyword evidence="18" id="KW-1185">Reference proteome</keyword>
<dbReference type="PANTHER" id="PTHR23284">
    <property type="entry name" value="PROLACTIN REGULATORY ELEMENT BINDING PROTEIN"/>
    <property type="match status" value="1"/>
</dbReference>
<evidence type="ECO:0000256" key="6">
    <source>
        <dbReference type="ARBA" id="ARBA00022824"/>
    </source>
</evidence>
<evidence type="ECO:0000256" key="14">
    <source>
        <dbReference type="ARBA" id="ARBA00061254"/>
    </source>
</evidence>
<dbReference type="InterPro" id="IPR001680">
    <property type="entry name" value="WD40_rpt"/>
</dbReference>
<accession>A0A1G4M8W8</accession>
<evidence type="ECO:0000256" key="7">
    <source>
        <dbReference type="ARBA" id="ARBA00022892"/>
    </source>
</evidence>
<reference evidence="17 18" key="1">
    <citation type="submission" date="2016-03" db="EMBL/GenBank/DDBJ databases">
        <authorList>
            <person name="Devillers H."/>
        </authorList>
    </citation>
    <scope>NUCLEOTIDE SEQUENCE [LARGE SCALE GENOMIC DNA]</scope>
    <source>
        <strain evidence="17">CBS 6772</strain>
    </source>
</reference>
<name>A0A1G4M8W8_LACFM</name>
<feature type="region of interest" description="Disordered" evidence="16">
    <location>
        <begin position="888"/>
        <end position="923"/>
    </location>
</feature>
<dbReference type="SUPFAM" id="SSF50978">
    <property type="entry name" value="WD40 repeat-like"/>
    <property type="match status" value="1"/>
</dbReference>
<evidence type="ECO:0000313" key="18">
    <source>
        <dbReference type="Proteomes" id="UP000190831"/>
    </source>
</evidence>
<sequence length="1040" mass="112049">MKMEESLYNVGYPAYGARFIRNDVLLVAGGGGEGNNGIPNKLTALQVNFNKRKVIKRFRELTLDPNDDSPTTLDASNDIILMGCNENSARIKSSGENHHLRKYVFENDHLKFVASVDFDRSKSVEDYTKLTYMSQDGSVAAIASSKVPTIIRILNPVALTETYEIETGNDVKDLHFSPDGKVLSYITASTLEVISIVTGRFIIRKTDFDKNWALSKIRFIGEDTVLIAAALKKGSGIVLVKISLKSGTTSVLKTKVVTTKFKGVTSMDVDSKGQLAALAGNDNSIAIIRLKNFTVAKFFKQVHSFAVTRIVFSPDSRILASVSAANTVHVVSIPENLASSSSFLERIVSFFINVVLIVIIALTAQLSYKYNLHSKLYHFIHSKYLSKNDTTPFSKINEVLRQTTLVGDVVSVSTYTKPLDTASSSIITDQKLMASTQVMPESFSETTVYLDSDDTVGLTMSLLSIIPLERFSETASPETVTSSLTLSSSAIVSSTTQLTSSELSAPIVTMAQTSSESSPLDTTTQASSESFGSSERDIISHTLSRSSIDEMIANKPSDSNSITMTHTFESSNSPVTTVHSLTSSISLSGFSSDDQVTSQAGSFEAGFEERSSTVESAVNSEKGETGFTSIASTSDGESVATTSTTSEFHESNSFESSSPILTEIVSALQSETPDESEILRISSDTDNRSLGMSNSVVSTFVATSSKKTSSLSTLNDRVSETEYLSSGSMESNVLDLTTKMKEEQVSNLESKLSLSGSNSTTAVLISDNNSSNSPQSESSNGIEKSSLTLETTEKNHSKTDTTSEETPTLVDEVVSNSESNSEQIEPKSSLQASLSPAVLSTSDSLEFSASAMTSAPIASSDTSADAERTIIDEINIYLDSTVSSEFATSETADQSSTSSVDQTSSSSAIEENHAEEKHSHIHNLDSNLSTALTTEWDSAVTHSSPKPSVSQAIPEGFDEQFTPDINDNALAPEEDSVYNNEESLLAVHSESSLELHSTLTEEITVETTADFQTSFEKPGDDSNLDDPAQFIEDEIDHDEL</sequence>
<feature type="compositionally biased region" description="Polar residues" evidence="16">
    <location>
        <begin position="556"/>
        <end position="575"/>
    </location>
</feature>
<dbReference type="FunFam" id="2.130.10.10:FF:000597">
    <property type="entry name" value="Guanine nucleotide-exchange factor SEC12"/>
    <property type="match status" value="1"/>
</dbReference>
<keyword evidence="10" id="KW-1133">Transmembrane helix</keyword>
<keyword evidence="8 15" id="KW-0653">Protein transport</keyword>
<feature type="region of interest" description="Disordered" evidence="16">
    <location>
        <begin position="1009"/>
        <end position="1040"/>
    </location>
</feature>
<keyword evidence="13" id="KW-0325">Glycoprotein</keyword>
<feature type="compositionally biased region" description="Low complexity" evidence="16">
    <location>
        <begin position="812"/>
        <end position="822"/>
    </location>
</feature>
<evidence type="ECO:0000256" key="3">
    <source>
        <dbReference type="ARBA" id="ARBA00022574"/>
    </source>
</evidence>
<dbReference type="GO" id="GO:0015031">
    <property type="term" value="P:protein transport"/>
    <property type="evidence" value="ECO:0007669"/>
    <property type="project" value="UniProtKB-KW"/>
</dbReference>
<dbReference type="InterPro" id="IPR015943">
    <property type="entry name" value="WD40/YVTN_repeat-like_dom_sf"/>
</dbReference>
<keyword evidence="7" id="KW-0931">ER-Golgi transport</keyword>
<dbReference type="InterPro" id="IPR036322">
    <property type="entry name" value="WD40_repeat_dom_sf"/>
</dbReference>
<organism evidence="17 18">
    <name type="scientific">Lachancea fermentati</name>
    <name type="common">Zygosaccharomyces fermentati</name>
    <dbReference type="NCBI Taxonomy" id="4955"/>
    <lineage>
        <taxon>Eukaryota</taxon>
        <taxon>Fungi</taxon>
        <taxon>Dikarya</taxon>
        <taxon>Ascomycota</taxon>
        <taxon>Saccharomycotina</taxon>
        <taxon>Saccharomycetes</taxon>
        <taxon>Saccharomycetales</taxon>
        <taxon>Saccharomycetaceae</taxon>
        <taxon>Lachancea</taxon>
    </lineage>
</organism>
<feature type="compositionally biased region" description="Polar residues" evidence="16">
    <location>
        <begin position="511"/>
        <end position="533"/>
    </location>
</feature>
<evidence type="ECO:0000256" key="8">
    <source>
        <dbReference type="ARBA" id="ARBA00022927"/>
    </source>
</evidence>
<evidence type="ECO:0000256" key="15">
    <source>
        <dbReference type="RuleBase" id="RU369019"/>
    </source>
</evidence>
<feature type="compositionally biased region" description="Low complexity" evidence="16">
    <location>
        <begin position="893"/>
        <end position="907"/>
    </location>
</feature>
<dbReference type="Gene3D" id="2.130.10.10">
    <property type="entry name" value="YVTN repeat-like/Quinoprotein amine dehydrogenase"/>
    <property type="match status" value="1"/>
</dbReference>
<feature type="region of interest" description="Disordered" evidence="16">
    <location>
        <begin position="709"/>
        <end position="728"/>
    </location>
</feature>
<protein>
    <recommendedName>
        <fullName evidence="15">Guanine nucleotide-exchange factor SEC12</fullName>
    </recommendedName>
</protein>
<dbReference type="GO" id="GO:0006888">
    <property type="term" value="P:endoplasmic reticulum to Golgi vesicle-mediated transport"/>
    <property type="evidence" value="ECO:0007669"/>
    <property type="project" value="UniProtKB-UniRule"/>
</dbReference>
<evidence type="ECO:0000256" key="16">
    <source>
        <dbReference type="SAM" id="MobiDB-lite"/>
    </source>
</evidence>
<keyword evidence="12" id="KW-0472">Membrane</keyword>
<evidence type="ECO:0000313" key="17">
    <source>
        <dbReference type="EMBL" id="SCW00319.1"/>
    </source>
</evidence>
<dbReference type="GO" id="GO:0005085">
    <property type="term" value="F:guanyl-nucleotide exchange factor activity"/>
    <property type="evidence" value="ECO:0007669"/>
    <property type="project" value="InterPro"/>
</dbReference>
<feature type="region of interest" description="Disordered" evidence="16">
    <location>
        <begin position="554"/>
        <end position="575"/>
    </location>
</feature>
<keyword evidence="1 15" id="KW-0813">Transport</keyword>
<evidence type="ECO:0000256" key="12">
    <source>
        <dbReference type="ARBA" id="ARBA00023136"/>
    </source>
</evidence>
<keyword evidence="6 15" id="KW-0256">Endoplasmic reticulum</keyword>
<keyword evidence="9" id="KW-0735">Signal-anchor</keyword>
<dbReference type="GO" id="GO:0003400">
    <property type="term" value="P:regulation of COPII vesicle coating"/>
    <property type="evidence" value="ECO:0007669"/>
    <property type="project" value="UniProtKB-UniRule"/>
</dbReference>
<dbReference type="OrthoDB" id="2013972at2759"/>
<dbReference type="EMBL" id="LT598485">
    <property type="protein sequence ID" value="SCW00319.1"/>
    <property type="molecule type" value="Genomic_DNA"/>
</dbReference>
<feature type="compositionally biased region" description="Acidic residues" evidence="16">
    <location>
        <begin position="1031"/>
        <end position="1040"/>
    </location>
</feature>